<protein>
    <submittedName>
        <fullName evidence="7">Glycoside hydrolase family 30 protein</fullName>
    </submittedName>
</protein>
<keyword evidence="8" id="KW-1185">Reference proteome</keyword>
<dbReference type="InterPro" id="IPR001139">
    <property type="entry name" value="Glyco_hydro_30"/>
</dbReference>
<evidence type="ECO:0000259" key="6">
    <source>
        <dbReference type="Pfam" id="PF17189"/>
    </source>
</evidence>
<dbReference type="PRINTS" id="PR00843">
    <property type="entry name" value="GLHYDRLASE30"/>
</dbReference>
<organism evidence="7 8">
    <name type="scientific">Olleya marilimosa</name>
    <dbReference type="NCBI Taxonomy" id="272164"/>
    <lineage>
        <taxon>Bacteria</taxon>
        <taxon>Pseudomonadati</taxon>
        <taxon>Bacteroidota</taxon>
        <taxon>Flavobacteriia</taxon>
        <taxon>Flavobacteriales</taxon>
        <taxon>Flavobacteriaceae</taxon>
    </lineage>
</organism>
<evidence type="ECO:0000256" key="1">
    <source>
        <dbReference type="ARBA" id="ARBA00005382"/>
    </source>
</evidence>
<dbReference type="InterPro" id="IPR033453">
    <property type="entry name" value="Glyco_hydro_30_TIM-barrel"/>
</dbReference>
<dbReference type="Proteomes" id="UP000627521">
    <property type="component" value="Unassembled WGS sequence"/>
</dbReference>
<reference evidence="7 8" key="1">
    <citation type="submission" date="2020-09" db="EMBL/GenBank/DDBJ databases">
        <title>Bacillus nautilus sp. nov., Chryseoglobus crepusculi sp. nov, and Psychrobacter noctis sp. nov., isolated from deep-sea sponges from the equatorial Atlantic.</title>
        <authorList>
            <person name="Stennett H.L."/>
            <person name="Williams S.E."/>
        </authorList>
    </citation>
    <scope>NUCLEOTIDE SEQUENCE [LARGE SCALE GENOMIC DNA]</scope>
    <source>
        <strain evidence="7 8">28M-24</strain>
    </source>
</reference>
<keyword evidence="2" id="KW-0732">Signal</keyword>
<dbReference type="Pfam" id="PF17189">
    <property type="entry name" value="Glyco_hydro_30C"/>
    <property type="match status" value="1"/>
</dbReference>
<dbReference type="Gene3D" id="2.60.40.1180">
    <property type="entry name" value="Golgi alpha-mannosidase II"/>
    <property type="match status" value="1"/>
</dbReference>
<dbReference type="InterPro" id="IPR033452">
    <property type="entry name" value="GH30_C"/>
</dbReference>
<dbReference type="PROSITE" id="PS51257">
    <property type="entry name" value="PROKAR_LIPOPROTEIN"/>
    <property type="match status" value="1"/>
</dbReference>
<dbReference type="Gene3D" id="3.20.20.80">
    <property type="entry name" value="Glycosidases"/>
    <property type="match status" value="1"/>
</dbReference>
<gene>
    <name evidence="7" type="ORF">IEG06_00775</name>
</gene>
<comment type="caution">
    <text evidence="7">The sequence shown here is derived from an EMBL/GenBank/DDBJ whole genome shotgun (WGS) entry which is preliminary data.</text>
</comment>
<feature type="domain" description="Glycosyl hydrolase family 30 beta sandwich" evidence="6">
    <location>
        <begin position="439"/>
        <end position="498"/>
    </location>
</feature>
<dbReference type="Pfam" id="PF02055">
    <property type="entry name" value="Glyco_hydro_30"/>
    <property type="match status" value="1"/>
</dbReference>
<evidence type="ECO:0000256" key="4">
    <source>
        <dbReference type="RuleBase" id="RU361188"/>
    </source>
</evidence>
<evidence type="ECO:0000313" key="8">
    <source>
        <dbReference type="Proteomes" id="UP000627521"/>
    </source>
</evidence>
<dbReference type="GO" id="GO:0016787">
    <property type="term" value="F:hydrolase activity"/>
    <property type="evidence" value="ECO:0007669"/>
    <property type="project" value="UniProtKB-KW"/>
</dbReference>
<name>A0ABR8LRK2_9FLAO</name>
<dbReference type="RefSeq" id="WP_191100778.1">
    <property type="nucleotide sequence ID" value="NZ_JACXXH010000001.1"/>
</dbReference>
<dbReference type="PANTHER" id="PTHR11069:SF23">
    <property type="entry name" value="LYSOSOMAL ACID GLUCOSYLCERAMIDASE"/>
    <property type="match status" value="1"/>
</dbReference>
<evidence type="ECO:0000256" key="2">
    <source>
        <dbReference type="ARBA" id="ARBA00022729"/>
    </source>
</evidence>
<dbReference type="InterPro" id="IPR017853">
    <property type="entry name" value="GH"/>
</dbReference>
<evidence type="ECO:0000313" key="7">
    <source>
        <dbReference type="EMBL" id="MBD3861963.1"/>
    </source>
</evidence>
<dbReference type="SUPFAM" id="SSF51445">
    <property type="entry name" value="(Trans)glycosidases"/>
    <property type="match status" value="1"/>
</dbReference>
<feature type="domain" description="Glycosyl hydrolase family 30 TIM-barrel" evidence="5">
    <location>
        <begin position="99"/>
        <end position="435"/>
    </location>
</feature>
<dbReference type="EMBL" id="JACXXH010000001">
    <property type="protein sequence ID" value="MBD3861963.1"/>
    <property type="molecule type" value="Genomic_DNA"/>
</dbReference>
<evidence type="ECO:0000256" key="3">
    <source>
        <dbReference type="ARBA" id="ARBA00022801"/>
    </source>
</evidence>
<proteinExistence type="inferred from homology"/>
<keyword evidence="4" id="KW-0326">Glycosidase</keyword>
<dbReference type="InterPro" id="IPR013780">
    <property type="entry name" value="Glyco_hydro_b"/>
</dbReference>
<accession>A0ABR8LRK2</accession>
<dbReference type="PANTHER" id="PTHR11069">
    <property type="entry name" value="GLUCOSYLCERAMIDASE"/>
    <property type="match status" value="1"/>
</dbReference>
<keyword evidence="3 4" id="KW-0378">Hydrolase</keyword>
<sequence>MIKNCFYILFVVVTVFACKNVDADSQSQNDNTQSIKKEAVAKQQINLLGKDVKVYTTAENTDKRLSLDSLKTFNNAQQPLETQVAIFVNPKKQFQEFLGIGGAITDASAEVFSLLSKDKQDELLKAYYSEEGINYNIIRTSIHSSDFGLGSHTYIEEGDSDLKTFSIEKDLVKRVPMIKKAQAIIKDDLVFYASPWSPPAFMKSNNHMLEGGKLLPEYYQAWANYFVKFIQAYEAEGIPVWGVTIQNEPMAKQRWESCIYTAEEERDFLKNNLGPTFEKNNLGDKNIVVWDHNRDLISHRANTIFEDPEAIKYAWGIGFHWYETWTGGEPKYDNLKNIKASFPEMNLLFTEGCQEKFDPTQYNRWSNAERYGNSMINDFNSGTVGWTDWNILLNEKGGPNHVQNFCFAPIHADTKNNELIYTPTYYYIGHFSKFIKQKAKRISTTTSRSTIESTSFQNPDGQIVTVLMNKTDSPIDYKLLVGGYQIQNTILPHAMQTLIY</sequence>
<comment type="similarity">
    <text evidence="1 4">Belongs to the glycosyl hydrolase 30 family.</text>
</comment>
<evidence type="ECO:0000259" key="5">
    <source>
        <dbReference type="Pfam" id="PF02055"/>
    </source>
</evidence>